<dbReference type="InterPro" id="IPR025110">
    <property type="entry name" value="AMP-bd_C"/>
</dbReference>
<dbReference type="Pfam" id="PF13193">
    <property type="entry name" value="AMP-binding_C"/>
    <property type="match status" value="1"/>
</dbReference>
<dbReference type="Proteomes" id="UP000319769">
    <property type="component" value="Unassembled WGS sequence"/>
</dbReference>
<proteinExistence type="inferred from homology"/>
<keyword evidence="2" id="KW-0436">Ligase</keyword>
<feature type="domain" description="AMP-dependent synthetase/ligase" evidence="4">
    <location>
        <begin position="28"/>
        <end position="371"/>
    </location>
</feature>
<dbReference type="RefSeq" id="WP_144745804.1">
    <property type="nucleotide sequence ID" value="NZ_VMNW02000002.1"/>
</dbReference>
<dbReference type="PANTHER" id="PTHR43201:SF32">
    <property type="entry name" value="2-SUCCINYLBENZOATE--COA LIGASE, CHLOROPLASTIC_PEROXISOMAL"/>
    <property type="match status" value="1"/>
</dbReference>
<dbReference type="Gene3D" id="3.40.50.12780">
    <property type="entry name" value="N-terminal domain of ligase-like"/>
    <property type="match status" value="1"/>
</dbReference>
<evidence type="ECO:0000256" key="1">
    <source>
        <dbReference type="ARBA" id="ARBA00006432"/>
    </source>
</evidence>
<dbReference type="InterPro" id="IPR042099">
    <property type="entry name" value="ANL_N_sf"/>
</dbReference>
<sequence>MKNEAAGAVAGLLHTGDSGLWLAIGPGQADRVVLRHGGLALTAGQLELSARRVAGGLARAGIQPGDRVVVVQRNGIELIELLLGCTYAGAVVVPVNWRLAPAELAAVVHDAGPAALIAQEGIGGVPRDLGGVRLRLCLDAGYRSWRDAETPAATPRPAPGGVVAQVYTSGTGGVPKGVQLTAANIGAKVAHVARVWDFTASSVSLLATPLFHIGALSWALVGLHAGATTVVAESVRADVLVRAFRDEGISHAFLVPTLLQRLCESLEAGETLPELRDIVYGAAPITPAEQRRAAGRLGCRLHQLYGLTETTGGITQLDVDADSVSAPESLSVGKPYPWVEVEIRDPESGAPVAPGETGEVWTRSPQNTPGYAGRPDETAALLTPDGWLRTGDGGRLGPQGHLFLTDRIKDMIVTGGENVYPAELERVLREHPGIADAAVVGIPDERWGELVTAVVVPRPGSGLTETEVADFTAGRIAGYKRPRRVVLTQDLPRNATGKVLKRSLRRELAAGQEGVAR</sequence>
<feature type="region of interest" description="Disordered" evidence="3">
    <location>
        <begin position="347"/>
        <end position="378"/>
    </location>
</feature>
<dbReference type="Pfam" id="PF00501">
    <property type="entry name" value="AMP-binding"/>
    <property type="match status" value="1"/>
</dbReference>
<dbReference type="OrthoDB" id="3564926at2"/>
<dbReference type="PANTHER" id="PTHR43201">
    <property type="entry name" value="ACYL-COA SYNTHETASE"/>
    <property type="match status" value="1"/>
</dbReference>
<dbReference type="AlphaFoldDB" id="A0A5N0VNW3"/>
<evidence type="ECO:0000313" key="6">
    <source>
        <dbReference type="EMBL" id="KAA9166482.1"/>
    </source>
</evidence>
<reference evidence="6" key="1">
    <citation type="submission" date="2019-09" db="EMBL/GenBank/DDBJ databases">
        <authorList>
            <person name="Teo W.F.A."/>
            <person name="Duangmal K."/>
        </authorList>
    </citation>
    <scope>NUCLEOTIDE SEQUENCE [LARGE SCALE GENOMIC DNA]</scope>
    <source>
        <strain evidence="6">K81G1</strain>
    </source>
</reference>
<name>A0A5N0VNW3_9PSEU</name>
<dbReference type="InterPro" id="IPR000873">
    <property type="entry name" value="AMP-dep_synth/lig_dom"/>
</dbReference>
<dbReference type="InterPro" id="IPR045851">
    <property type="entry name" value="AMP-bd_C_sf"/>
</dbReference>
<comment type="caution">
    <text evidence="6">The sequence shown here is derived from an EMBL/GenBank/DDBJ whole genome shotgun (WGS) entry which is preliminary data.</text>
</comment>
<evidence type="ECO:0000259" key="4">
    <source>
        <dbReference type="Pfam" id="PF00501"/>
    </source>
</evidence>
<evidence type="ECO:0000256" key="2">
    <source>
        <dbReference type="ARBA" id="ARBA00022598"/>
    </source>
</evidence>
<dbReference type="FunFam" id="3.30.300.30:FF:000008">
    <property type="entry name" value="2,3-dihydroxybenzoate-AMP ligase"/>
    <property type="match status" value="1"/>
</dbReference>
<evidence type="ECO:0000256" key="3">
    <source>
        <dbReference type="SAM" id="MobiDB-lite"/>
    </source>
</evidence>
<evidence type="ECO:0000259" key="5">
    <source>
        <dbReference type="Pfam" id="PF13193"/>
    </source>
</evidence>
<dbReference type="SUPFAM" id="SSF56801">
    <property type="entry name" value="Acetyl-CoA synthetase-like"/>
    <property type="match status" value="1"/>
</dbReference>
<evidence type="ECO:0000313" key="7">
    <source>
        <dbReference type="Proteomes" id="UP000319769"/>
    </source>
</evidence>
<protein>
    <submittedName>
        <fullName evidence="6">AMP-binding protein</fullName>
    </submittedName>
</protein>
<dbReference type="GO" id="GO:0006631">
    <property type="term" value="P:fatty acid metabolic process"/>
    <property type="evidence" value="ECO:0007669"/>
    <property type="project" value="TreeGrafter"/>
</dbReference>
<dbReference type="EMBL" id="VMNW02000002">
    <property type="protein sequence ID" value="KAA9166482.1"/>
    <property type="molecule type" value="Genomic_DNA"/>
</dbReference>
<dbReference type="Gene3D" id="3.30.300.30">
    <property type="match status" value="1"/>
</dbReference>
<gene>
    <name evidence="6" type="ORF">FPZ12_002685</name>
</gene>
<accession>A0A5N0VNW3</accession>
<keyword evidence="7" id="KW-1185">Reference proteome</keyword>
<dbReference type="GO" id="GO:0031956">
    <property type="term" value="F:medium-chain fatty acid-CoA ligase activity"/>
    <property type="evidence" value="ECO:0007669"/>
    <property type="project" value="TreeGrafter"/>
</dbReference>
<feature type="domain" description="AMP-binding enzyme C-terminal" evidence="5">
    <location>
        <begin position="423"/>
        <end position="498"/>
    </location>
</feature>
<comment type="similarity">
    <text evidence="1">Belongs to the ATP-dependent AMP-binding enzyme family.</text>
</comment>
<organism evidence="6 7">
    <name type="scientific">Amycolatopsis acidicola</name>
    <dbReference type="NCBI Taxonomy" id="2596893"/>
    <lineage>
        <taxon>Bacteria</taxon>
        <taxon>Bacillati</taxon>
        <taxon>Actinomycetota</taxon>
        <taxon>Actinomycetes</taxon>
        <taxon>Pseudonocardiales</taxon>
        <taxon>Pseudonocardiaceae</taxon>
        <taxon>Amycolatopsis</taxon>
    </lineage>
</organism>